<dbReference type="OrthoDB" id="3691494at2759"/>
<reference evidence="2 3" key="2">
    <citation type="journal article" date="2013" name="PLoS Genet.">
        <title>Comparative genome structure, secondary metabolite, and effector coding capacity across Cochliobolus pathogens.</title>
        <authorList>
            <person name="Condon B.J."/>
            <person name="Leng Y."/>
            <person name="Wu D."/>
            <person name="Bushley K.E."/>
            <person name="Ohm R.A."/>
            <person name="Otillar R."/>
            <person name="Martin J."/>
            <person name="Schackwitz W."/>
            <person name="Grimwood J."/>
            <person name="MohdZainudin N."/>
            <person name="Xue C."/>
            <person name="Wang R."/>
            <person name="Manning V.A."/>
            <person name="Dhillon B."/>
            <person name="Tu Z.J."/>
            <person name="Steffenson B.J."/>
            <person name="Salamov A."/>
            <person name="Sun H."/>
            <person name="Lowry S."/>
            <person name="LaButti K."/>
            <person name="Han J."/>
            <person name="Copeland A."/>
            <person name="Lindquist E."/>
            <person name="Barry K."/>
            <person name="Schmutz J."/>
            <person name="Baker S.E."/>
            <person name="Ciuffetti L.M."/>
            <person name="Grigoriev I.V."/>
            <person name="Zhong S."/>
            <person name="Turgeon B.G."/>
        </authorList>
    </citation>
    <scope>NUCLEOTIDE SEQUENCE [LARGE SCALE GENOMIC DNA]</scope>
    <source>
        <strain evidence="3">28A</strain>
    </source>
</reference>
<sequence length="544" mass="61163">MSYSIEQEASRILHEVLLADPALDLATTIVEAAKKVHFTGNRSKPFVPAPVKLTESSASLTALVAAAASAIAEARYGIGYQDIEVNTDAATLFLESVLLPTINGRSYGESQEMMKELSKMDLHDMVSPIRRYATSIYQTKDGRWFQLHGSMNADRTMEMLGVKMQKVTRKEAAQIYKEKVAQWDSHEIERVANDESRQAGVICYTPDEFFKSKQGKIMGKEPLWTAKPIPGPRKQWPSCSDFDNEYKPLKGIRIIDYSRVIASPAISKILAVLGADVIRVSYSEIPEYATTMVDLQTGKRDVNLNLKTPEGKAAFSQLLQGADVLVDGYRPGVLERLGFTSTSMRKINPSLIYMRENCYGFKGPLANRSGWQQISDCLVGIAYLQGQFLGLDHPVIPLFLANHFITNSDYQTGLVGAAAILQALIKRTTEDTTYDIDISLTQYNIWFYRLGTYSEAQRKELVEQDPDFHPHHLDDMTILTRKTHSSLVKVHPQLVQPEYFWEMDGSEWGIKDPIKILAPAFKFSKSKLEYMHPSGRRGRSKAML</sequence>
<keyword evidence="3" id="KW-1185">Reference proteome</keyword>
<dbReference type="Proteomes" id="UP000016935">
    <property type="component" value="Unassembled WGS sequence"/>
</dbReference>
<proteinExistence type="inferred from homology"/>
<name>R0IY31_EXST2</name>
<dbReference type="InterPro" id="IPR003673">
    <property type="entry name" value="CoA-Trfase_fam_III"/>
</dbReference>
<dbReference type="Gene3D" id="3.40.50.10540">
    <property type="entry name" value="Crotonobetainyl-coa:carnitine coa-transferase, domain 1"/>
    <property type="match status" value="1"/>
</dbReference>
<dbReference type="SUPFAM" id="SSF89796">
    <property type="entry name" value="CoA-transferase family III (CaiB/BaiF)"/>
    <property type="match status" value="2"/>
</dbReference>
<dbReference type="InterPro" id="IPR023606">
    <property type="entry name" value="CoA-Trfase_III_dom_1_sf"/>
</dbReference>
<dbReference type="eggNOG" id="KOG3957">
    <property type="taxonomic scope" value="Eukaryota"/>
</dbReference>
<dbReference type="GO" id="GO:0003824">
    <property type="term" value="F:catalytic activity"/>
    <property type="evidence" value="ECO:0007669"/>
    <property type="project" value="InterPro"/>
</dbReference>
<gene>
    <name evidence="2" type="ORF">SETTUDRAFT_105278</name>
</gene>
<dbReference type="AlphaFoldDB" id="R0IY31"/>
<dbReference type="Pfam" id="PF02515">
    <property type="entry name" value="CoA_transf_3"/>
    <property type="match status" value="1"/>
</dbReference>
<evidence type="ECO:0000313" key="2">
    <source>
        <dbReference type="EMBL" id="EOA89476.1"/>
    </source>
</evidence>
<accession>R0IY31</accession>
<protein>
    <submittedName>
        <fullName evidence="2">Uncharacterized protein</fullName>
    </submittedName>
</protein>
<evidence type="ECO:0000256" key="1">
    <source>
        <dbReference type="ARBA" id="ARBA00008383"/>
    </source>
</evidence>
<dbReference type="GeneID" id="19395095"/>
<comment type="similarity">
    <text evidence="1">Belongs to the CoA-transferase III family.</text>
</comment>
<dbReference type="HOGENOM" id="CLU_021588_1_1_1"/>
<dbReference type="STRING" id="671987.R0IY31"/>
<reference evidence="2 3" key="1">
    <citation type="journal article" date="2012" name="PLoS Pathog.">
        <title>Diverse lifestyles and strategies of plant pathogenesis encoded in the genomes of eighteen Dothideomycetes fungi.</title>
        <authorList>
            <person name="Ohm R.A."/>
            <person name="Feau N."/>
            <person name="Henrissat B."/>
            <person name="Schoch C.L."/>
            <person name="Horwitz B.A."/>
            <person name="Barry K.W."/>
            <person name="Condon B.J."/>
            <person name="Copeland A.C."/>
            <person name="Dhillon B."/>
            <person name="Glaser F."/>
            <person name="Hesse C.N."/>
            <person name="Kosti I."/>
            <person name="LaButti K."/>
            <person name="Lindquist E.A."/>
            <person name="Lucas S."/>
            <person name="Salamov A.A."/>
            <person name="Bradshaw R.E."/>
            <person name="Ciuffetti L."/>
            <person name="Hamelin R.C."/>
            <person name="Kema G.H.J."/>
            <person name="Lawrence C."/>
            <person name="Scott J.A."/>
            <person name="Spatafora J.W."/>
            <person name="Turgeon B.G."/>
            <person name="de Wit P.J.G.M."/>
            <person name="Zhong S."/>
            <person name="Goodwin S.B."/>
            <person name="Grigoriev I.V."/>
        </authorList>
    </citation>
    <scope>NUCLEOTIDE SEQUENCE [LARGE SCALE GENOMIC DNA]</scope>
    <source>
        <strain evidence="3">28A</strain>
    </source>
</reference>
<evidence type="ECO:0000313" key="3">
    <source>
        <dbReference type="Proteomes" id="UP000016935"/>
    </source>
</evidence>
<dbReference type="InterPro" id="IPR052985">
    <property type="entry name" value="CoA-trans_III_biosynth/detox"/>
</dbReference>
<dbReference type="PANTHER" id="PTHR48229">
    <property type="entry name" value="CAIB/BAIF FAMILY ENZYME (AFU_ORTHOLOGUE AFUA_1G05360)-RELATED"/>
    <property type="match status" value="1"/>
</dbReference>
<organism evidence="2 3">
    <name type="scientific">Exserohilum turcicum (strain 28A)</name>
    <name type="common">Northern leaf blight fungus</name>
    <name type="synonym">Setosphaeria turcica</name>
    <dbReference type="NCBI Taxonomy" id="671987"/>
    <lineage>
        <taxon>Eukaryota</taxon>
        <taxon>Fungi</taxon>
        <taxon>Dikarya</taxon>
        <taxon>Ascomycota</taxon>
        <taxon>Pezizomycotina</taxon>
        <taxon>Dothideomycetes</taxon>
        <taxon>Pleosporomycetidae</taxon>
        <taxon>Pleosporales</taxon>
        <taxon>Pleosporineae</taxon>
        <taxon>Pleosporaceae</taxon>
        <taxon>Exserohilum</taxon>
    </lineage>
</organism>
<dbReference type="PANTHER" id="PTHR48229:SF1">
    <property type="entry name" value="ALPHA METHYLACYL-COA RACEMASE-RELATED"/>
    <property type="match status" value="1"/>
</dbReference>
<dbReference type="RefSeq" id="XP_008023244.1">
    <property type="nucleotide sequence ID" value="XM_008025053.1"/>
</dbReference>
<dbReference type="EMBL" id="KB908515">
    <property type="protein sequence ID" value="EOA89476.1"/>
    <property type="molecule type" value="Genomic_DNA"/>
</dbReference>